<organism evidence="2 3">
    <name type="scientific">Globodera pallida</name>
    <name type="common">Potato cyst nematode worm</name>
    <name type="synonym">Heterodera pallida</name>
    <dbReference type="NCBI Taxonomy" id="36090"/>
    <lineage>
        <taxon>Eukaryota</taxon>
        <taxon>Metazoa</taxon>
        <taxon>Ecdysozoa</taxon>
        <taxon>Nematoda</taxon>
        <taxon>Chromadorea</taxon>
        <taxon>Rhabditida</taxon>
        <taxon>Tylenchina</taxon>
        <taxon>Tylenchomorpha</taxon>
        <taxon>Tylenchoidea</taxon>
        <taxon>Heteroderidae</taxon>
        <taxon>Heteroderinae</taxon>
        <taxon>Globodera</taxon>
    </lineage>
</organism>
<dbReference type="WBParaSite" id="GPLIN_001168300">
    <property type="protein sequence ID" value="GPLIN_001168300"/>
    <property type="gene ID" value="GPLIN_001168300"/>
</dbReference>
<dbReference type="Pfam" id="PF13561">
    <property type="entry name" value="adh_short_C2"/>
    <property type="match status" value="1"/>
</dbReference>
<dbReference type="AlphaFoldDB" id="A0A183CFM8"/>
<feature type="compositionally biased region" description="Polar residues" evidence="1">
    <location>
        <begin position="38"/>
        <end position="53"/>
    </location>
</feature>
<reference evidence="2" key="1">
    <citation type="submission" date="2014-05" db="EMBL/GenBank/DDBJ databases">
        <title>The genome and life-stage specific transcriptomes of Globodera pallida elucidate key aspects of plant parasitism by a cyst nematode.</title>
        <authorList>
            <person name="Cotton J.A."/>
            <person name="Lilley C.J."/>
            <person name="Jones L.M."/>
            <person name="Kikuchi T."/>
            <person name="Reid A.J."/>
            <person name="Thorpe P."/>
            <person name="Tsai I.J."/>
            <person name="Beasley H."/>
            <person name="Blok V."/>
            <person name="Cock P.J.A."/>
            <person name="Van den Akker S.E."/>
            <person name="Holroyd N."/>
            <person name="Hunt M."/>
            <person name="Mantelin S."/>
            <person name="Naghra H."/>
            <person name="Pain A."/>
            <person name="Palomares-Rius J.E."/>
            <person name="Zarowiecki M."/>
            <person name="Berriman M."/>
            <person name="Jones J.T."/>
            <person name="Urwin P.E."/>
        </authorList>
    </citation>
    <scope>NUCLEOTIDE SEQUENCE [LARGE SCALE GENOMIC DNA]</scope>
    <source>
        <strain evidence="2">Lindley</strain>
    </source>
</reference>
<keyword evidence="2" id="KW-1185">Reference proteome</keyword>
<dbReference type="InterPro" id="IPR036291">
    <property type="entry name" value="NAD(P)-bd_dom_sf"/>
</dbReference>
<dbReference type="PRINTS" id="PR00081">
    <property type="entry name" value="GDHRDH"/>
</dbReference>
<dbReference type="Gene3D" id="3.40.50.720">
    <property type="entry name" value="NAD(P)-binding Rossmann-like Domain"/>
    <property type="match status" value="1"/>
</dbReference>
<evidence type="ECO:0000313" key="3">
    <source>
        <dbReference type="WBParaSite" id="GPLIN_001168300"/>
    </source>
</evidence>
<dbReference type="Proteomes" id="UP000050741">
    <property type="component" value="Unassembled WGS sequence"/>
</dbReference>
<dbReference type="PANTHER" id="PTHR43975">
    <property type="entry name" value="ZGC:101858"/>
    <property type="match status" value="1"/>
</dbReference>
<accession>A0A183CFM8</accession>
<dbReference type="PANTHER" id="PTHR43975:SF2">
    <property type="entry name" value="EG:BACR7A4.14 PROTEIN-RELATED"/>
    <property type="match status" value="1"/>
</dbReference>
<proteinExistence type="predicted"/>
<reference evidence="3" key="2">
    <citation type="submission" date="2016-06" db="UniProtKB">
        <authorList>
            <consortium name="WormBaseParasite"/>
        </authorList>
    </citation>
    <scope>IDENTIFICATION</scope>
</reference>
<evidence type="ECO:0000313" key="2">
    <source>
        <dbReference type="Proteomes" id="UP000050741"/>
    </source>
</evidence>
<dbReference type="InterPro" id="IPR002347">
    <property type="entry name" value="SDR_fam"/>
</dbReference>
<name>A0A183CFM8_GLOPA</name>
<protein>
    <submittedName>
        <fullName evidence="3">SDR family oxidoreductase</fullName>
    </submittedName>
</protein>
<feature type="compositionally biased region" description="Low complexity" evidence="1">
    <location>
        <begin position="1"/>
        <end position="37"/>
    </location>
</feature>
<dbReference type="SUPFAM" id="SSF51735">
    <property type="entry name" value="NAD(P)-binding Rossmann-fold domains"/>
    <property type="match status" value="1"/>
</dbReference>
<sequence>MLNNHQNQQHNSPNLSNSGRSAANENSSNSLLTDSSTGANSSPKRSTAQQKISSPYRSEFVGKVIIVTGVTRPFGRQMALTFGREGASLTIQGPSMDRLTAVKDCLVRSGVDERRILAVSGPTLEENTAMELVERSLQRFGKIDALILSVDLISDSIEHAAVDQLFGATMRWLVYLSSLVVKPLARTDGSIVVISGNLPKTAIAAQWHTISRSALKGWVSNSAQMFGPKGIRVNGINVGSIRADFRSRQANIEEEQNFCSPAPASAANALRRMGTLEEIGHVALFLASAARAGFITGQVISVDGGVNGGR</sequence>
<evidence type="ECO:0000256" key="1">
    <source>
        <dbReference type="SAM" id="MobiDB-lite"/>
    </source>
</evidence>
<feature type="region of interest" description="Disordered" evidence="1">
    <location>
        <begin position="1"/>
        <end position="53"/>
    </location>
</feature>